<keyword evidence="6" id="KW-0560">Oxidoreductase</keyword>
<sequence>MPKPRREKQNHLIYADVVDSKSKAGVWMGERASFRDKQARILEALKDRTDWVNLEGAVMVISAEPAGLTVIAPNPTLPGVIVLSDGGSPAASARLQADAEDKVRAVMAELGSPKRKRRPDPMATPQLLWGKYFQYDRDGEAVLLDPITLESVLLDSGEVSDLAGVSPTATHLALAGLGFTQDGPADDRREALHHRLHTLGIDPTPRRISGLRVVLTDRCNMACTYCFVDTNTGKPDMTEQELAAGLEFLFEQNAGQEEVSIQWFGGEPTIRFDLMQYGDELADTLAARYGVERVRRTVVTNGARLTDEALDHFVQREYGVGISIDGPPGINSANRLLLGGQPADDRIRRNVRRLVEAKGLHVGCNLTPTASNIGRLAESVQWIIDDLGLKFIYVNTPIPTGGKWRVNGAELARELYEARLTALGKGGMLFSVLDRAFQALDTRRPMLFDHMQGDRSLNAALLPGDRVSVCDINFTEPSFLHTLDELRADPALLTSATKKVAPIPACGDCPALAICGGPSRNEQALIGGNTPDPQMCAFYTSTLAVAVWDNTGVQ</sequence>
<dbReference type="InterPro" id="IPR013785">
    <property type="entry name" value="Aldolase_TIM"/>
</dbReference>
<evidence type="ECO:0000256" key="4">
    <source>
        <dbReference type="ARBA" id="ARBA00023014"/>
    </source>
</evidence>
<dbReference type="PANTHER" id="PTHR43273:SF3">
    <property type="entry name" value="ANAEROBIC SULFATASE-MATURATING ENZYME HOMOLOG ASLB-RELATED"/>
    <property type="match status" value="1"/>
</dbReference>
<evidence type="ECO:0000256" key="2">
    <source>
        <dbReference type="ARBA" id="ARBA00022723"/>
    </source>
</evidence>
<dbReference type="EMBL" id="CP024985">
    <property type="protein sequence ID" value="ATZ23095.1"/>
    <property type="molecule type" value="Genomic_DNA"/>
</dbReference>
<dbReference type="SUPFAM" id="SSF102114">
    <property type="entry name" value="Radical SAM enzymes"/>
    <property type="match status" value="1"/>
</dbReference>
<dbReference type="Proteomes" id="UP000231791">
    <property type="component" value="Chromosome"/>
</dbReference>
<accession>A0A2K8PBT0</accession>
<name>A0A2K8PBT0_STRLA</name>
<dbReference type="InterPro" id="IPR023867">
    <property type="entry name" value="Sulphatase_maturase_rSAM"/>
</dbReference>
<keyword evidence="7" id="KW-1185">Reference proteome</keyword>
<dbReference type="EC" id="1.1.99.-" evidence="6"/>
<dbReference type="GO" id="GO:0046872">
    <property type="term" value="F:metal ion binding"/>
    <property type="evidence" value="ECO:0007669"/>
    <property type="project" value="UniProtKB-KW"/>
</dbReference>
<evidence type="ECO:0000313" key="6">
    <source>
        <dbReference type="EMBL" id="ATZ23095.1"/>
    </source>
</evidence>
<dbReference type="GO" id="GO:0016491">
    <property type="term" value="F:oxidoreductase activity"/>
    <property type="evidence" value="ECO:0007669"/>
    <property type="project" value="UniProtKB-KW"/>
</dbReference>
<dbReference type="SFLD" id="SFLDS00029">
    <property type="entry name" value="Radical_SAM"/>
    <property type="match status" value="1"/>
</dbReference>
<evidence type="ECO:0000256" key="3">
    <source>
        <dbReference type="ARBA" id="ARBA00023004"/>
    </source>
</evidence>
<dbReference type="PANTHER" id="PTHR43273">
    <property type="entry name" value="ANAEROBIC SULFATASE-MATURATING ENZYME HOMOLOG ASLB-RELATED"/>
    <property type="match status" value="1"/>
</dbReference>
<dbReference type="Pfam" id="PF04055">
    <property type="entry name" value="Radical_SAM"/>
    <property type="match status" value="1"/>
</dbReference>
<dbReference type="CDD" id="cd01335">
    <property type="entry name" value="Radical_SAM"/>
    <property type="match status" value="1"/>
</dbReference>
<protein>
    <submittedName>
        <fullName evidence="6">Anaerobic sulfatase-maturating enzyme</fullName>
        <ecNumber evidence="6">1.1.99.-</ecNumber>
    </submittedName>
</protein>
<keyword evidence="1" id="KW-0949">S-adenosyl-L-methionine</keyword>
<evidence type="ECO:0000313" key="7">
    <source>
        <dbReference type="Proteomes" id="UP000231791"/>
    </source>
</evidence>
<dbReference type="SFLD" id="SFLDG01067">
    <property type="entry name" value="SPASM/twitch_domain_containing"/>
    <property type="match status" value="1"/>
</dbReference>
<dbReference type="Gene3D" id="3.20.20.70">
    <property type="entry name" value="Aldolase class I"/>
    <property type="match status" value="1"/>
</dbReference>
<gene>
    <name evidence="6" type="primary">chuR1</name>
    <name evidence="6" type="ORF">SLAV_05950</name>
</gene>
<organism evidence="6 7">
    <name type="scientific">Streptomyces lavendulae subsp. lavendulae</name>
    <dbReference type="NCBI Taxonomy" id="58340"/>
    <lineage>
        <taxon>Bacteria</taxon>
        <taxon>Bacillati</taxon>
        <taxon>Actinomycetota</taxon>
        <taxon>Actinomycetes</taxon>
        <taxon>Kitasatosporales</taxon>
        <taxon>Streptomycetaceae</taxon>
        <taxon>Streptomyces</taxon>
    </lineage>
</organism>
<dbReference type="RefSeq" id="WP_234333590.1">
    <property type="nucleotide sequence ID" value="NZ_CP024985.1"/>
</dbReference>
<evidence type="ECO:0000256" key="5">
    <source>
        <dbReference type="ARBA" id="ARBA00023601"/>
    </source>
</evidence>
<dbReference type="AlphaFoldDB" id="A0A2K8PBT0"/>
<keyword evidence="2" id="KW-0479">Metal-binding</keyword>
<evidence type="ECO:0000256" key="1">
    <source>
        <dbReference type="ARBA" id="ARBA00022691"/>
    </source>
</evidence>
<comment type="similarity">
    <text evidence="5">Belongs to the radical SAM superfamily. Anaerobic sulfatase-maturating enzyme family.</text>
</comment>
<proteinExistence type="inferred from homology"/>
<dbReference type="InterPro" id="IPR058240">
    <property type="entry name" value="rSAM_sf"/>
</dbReference>
<reference evidence="6 7" key="1">
    <citation type="submission" date="2017-11" db="EMBL/GenBank/DDBJ databases">
        <title>Complete genome sequence of Streptomyces lavendulae subsp. lavendulae CCM 3239 (formerly 'Streptomyces aureofaciens CCM 3239'), the producer of the angucycline-type antibiotic auricin.</title>
        <authorList>
            <person name="Busche T."/>
            <person name="Novakova R."/>
            <person name="Al'Dilaimi A."/>
            <person name="Homerova D."/>
            <person name="Feckova L."/>
            <person name="Rezuchova B."/>
            <person name="Mingyar E."/>
            <person name="Csolleiova D."/>
            <person name="Bekeova C."/>
            <person name="Winkler A."/>
            <person name="Sevcikova B."/>
            <person name="Kalinowski J."/>
            <person name="Kormanec J."/>
            <person name="Ruckert C."/>
        </authorList>
    </citation>
    <scope>NUCLEOTIDE SEQUENCE [LARGE SCALE GENOMIC DNA]</scope>
    <source>
        <strain evidence="6 7">CCM 3239</strain>
    </source>
</reference>
<dbReference type="InterPro" id="IPR007197">
    <property type="entry name" value="rSAM"/>
</dbReference>
<dbReference type="GO" id="GO:0051536">
    <property type="term" value="F:iron-sulfur cluster binding"/>
    <property type="evidence" value="ECO:0007669"/>
    <property type="project" value="UniProtKB-KW"/>
</dbReference>
<dbReference type="GeneID" id="49382310"/>
<keyword evidence="3" id="KW-0408">Iron</keyword>
<dbReference type="PROSITE" id="PS51918">
    <property type="entry name" value="RADICAL_SAM"/>
    <property type="match status" value="1"/>
</dbReference>
<dbReference type="KEGG" id="slx:SLAV_05950"/>
<keyword evidence="4" id="KW-0411">Iron-sulfur</keyword>